<evidence type="ECO:0000259" key="2">
    <source>
        <dbReference type="PROSITE" id="PS51371"/>
    </source>
</evidence>
<dbReference type="Gene3D" id="3.10.580.10">
    <property type="entry name" value="CBS-domain"/>
    <property type="match status" value="1"/>
</dbReference>
<protein>
    <submittedName>
        <fullName evidence="3">CBS domain-containing protein</fullName>
    </submittedName>
</protein>
<reference evidence="3 4" key="1">
    <citation type="journal article" date="2019" name="Int. J. Syst. Evol. Microbiol.">
        <title>The Global Catalogue of Microorganisms (GCM) 10K type strain sequencing project: providing services to taxonomists for standard genome sequencing and annotation.</title>
        <authorList>
            <consortium name="The Broad Institute Genomics Platform"/>
            <consortium name="The Broad Institute Genome Sequencing Center for Infectious Disease"/>
            <person name="Wu L."/>
            <person name="Ma J."/>
        </authorList>
    </citation>
    <scope>NUCLEOTIDE SEQUENCE [LARGE SCALE GENOMIC DNA]</scope>
    <source>
        <strain evidence="3 4">JCM 6921</strain>
    </source>
</reference>
<keyword evidence="1" id="KW-0129">CBS domain</keyword>
<dbReference type="RefSeq" id="WP_344631556.1">
    <property type="nucleotide sequence ID" value="NZ_BAAATJ010000013.1"/>
</dbReference>
<proteinExistence type="predicted"/>
<evidence type="ECO:0000313" key="4">
    <source>
        <dbReference type="Proteomes" id="UP001500058"/>
    </source>
</evidence>
<feature type="domain" description="CBS" evidence="2">
    <location>
        <begin position="109"/>
        <end position="166"/>
    </location>
</feature>
<dbReference type="Pfam" id="PF00571">
    <property type="entry name" value="CBS"/>
    <property type="match status" value="1"/>
</dbReference>
<name>A0ABN3IDJ2_9ACTN</name>
<sequence length="351" mass="38901">MSDVAANPSEDELRALGGRTLTVSELLAVFGVRMRDDQTVLRITQALKDAGLSTDPDFASCRLRQELRVVVLESDSGTVPDSAVEKEDDGLPWGALPRQPFTIGDIPAARRGVECVGPGDPLTRATYLMQTKNYSQVPVLDGDSALEGVVTWRSVAMALATGKDPELANAVDPTPPVAQTYQEFFSLLDTIREYGYVLVRENDGTVTGIVTAADITERFDDTARPFFLVGEIEYRLRKCLGQKIDPDAVRAVQTREKTGRITDLMFGDYVKLLDGDQRSKQGHRKEALCAAADRNWKALGWEGAVDRKEFVRQLDRVRGIRNKIAHFDPEPLPPAKNEELRQFVALLRQLT</sequence>
<dbReference type="CDD" id="cd02205">
    <property type="entry name" value="CBS_pair_SF"/>
    <property type="match status" value="1"/>
</dbReference>
<dbReference type="SUPFAM" id="SSF54631">
    <property type="entry name" value="CBS-domain pair"/>
    <property type="match status" value="1"/>
</dbReference>
<comment type="caution">
    <text evidence="3">The sequence shown here is derived from an EMBL/GenBank/DDBJ whole genome shotgun (WGS) entry which is preliminary data.</text>
</comment>
<dbReference type="InterPro" id="IPR000644">
    <property type="entry name" value="CBS_dom"/>
</dbReference>
<evidence type="ECO:0000313" key="3">
    <source>
        <dbReference type="EMBL" id="GAA2401547.1"/>
    </source>
</evidence>
<gene>
    <name evidence="3" type="ORF">GCM10010420_30510</name>
</gene>
<accession>A0ABN3IDJ2</accession>
<dbReference type="EMBL" id="BAAATJ010000013">
    <property type="protein sequence ID" value="GAA2401547.1"/>
    <property type="molecule type" value="Genomic_DNA"/>
</dbReference>
<keyword evidence="4" id="KW-1185">Reference proteome</keyword>
<dbReference type="InterPro" id="IPR046342">
    <property type="entry name" value="CBS_dom_sf"/>
</dbReference>
<organism evidence="3 4">
    <name type="scientific">Streptomyces glaucosporus</name>
    <dbReference type="NCBI Taxonomy" id="284044"/>
    <lineage>
        <taxon>Bacteria</taxon>
        <taxon>Bacillati</taxon>
        <taxon>Actinomycetota</taxon>
        <taxon>Actinomycetes</taxon>
        <taxon>Kitasatosporales</taxon>
        <taxon>Streptomycetaceae</taxon>
        <taxon>Streptomyces</taxon>
    </lineage>
</organism>
<dbReference type="Proteomes" id="UP001500058">
    <property type="component" value="Unassembled WGS sequence"/>
</dbReference>
<evidence type="ECO:0000256" key="1">
    <source>
        <dbReference type="PROSITE-ProRule" id="PRU00703"/>
    </source>
</evidence>
<dbReference type="PROSITE" id="PS51371">
    <property type="entry name" value="CBS"/>
    <property type="match status" value="1"/>
</dbReference>